<dbReference type="GeneID" id="44970060"/>
<dbReference type="KEGG" id="bip:Bint_1536"/>
<name>G0EHZ6_BRAIP</name>
<protein>
    <submittedName>
        <fullName evidence="1">Uncharacterized protein</fullName>
    </submittedName>
</protein>
<organism evidence="1 2">
    <name type="scientific">Brachyspira intermedia (strain ATCC 51140 / PWS/A)</name>
    <name type="common">Serpulina intermedia</name>
    <dbReference type="NCBI Taxonomy" id="1045858"/>
    <lineage>
        <taxon>Bacteria</taxon>
        <taxon>Pseudomonadati</taxon>
        <taxon>Spirochaetota</taxon>
        <taxon>Spirochaetia</taxon>
        <taxon>Brachyspirales</taxon>
        <taxon>Brachyspiraceae</taxon>
        <taxon>Brachyspira</taxon>
    </lineage>
</organism>
<proteinExistence type="predicted"/>
<dbReference type="EMBL" id="CP002874">
    <property type="protein sequence ID" value="AEM22155.1"/>
    <property type="molecule type" value="Genomic_DNA"/>
</dbReference>
<dbReference type="Proteomes" id="UP000008522">
    <property type="component" value="Chromosome"/>
</dbReference>
<evidence type="ECO:0000313" key="1">
    <source>
        <dbReference type="EMBL" id="AEM22155.1"/>
    </source>
</evidence>
<dbReference type="PATRIC" id="fig|1045858.4.peg.1535"/>
<keyword evidence="2" id="KW-1185">Reference proteome</keyword>
<dbReference type="AlphaFoldDB" id="G0EHZ6"/>
<dbReference type="OrthoDB" id="9820334at2"/>
<gene>
    <name evidence="1" type="ordered locus">Bint_1536</name>
</gene>
<reference evidence="1 2" key="1">
    <citation type="journal article" date="2011" name="BMC Genomics">
        <title>Complete genome sequence of Brachyspira intermedia reveals unique genomic features in Brachyspira species and phage-mediated horizontal gene transfer.</title>
        <authorList>
            <person name="Hafstrom T."/>
            <person name="Jansson D.S."/>
            <person name="Segerman B."/>
        </authorList>
    </citation>
    <scope>NUCLEOTIDE SEQUENCE [LARGE SCALE GENOMIC DNA]</scope>
    <source>
        <strain evidence="2">ATCC 51140 / PWS/A</strain>
    </source>
</reference>
<dbReference type="HOGENOM" id="CLU_1154662_0_0_12"/>
<dbReference type="RefSeq" id="WP_014487981.1">
    <property type="nucleotide sequence ID" value="NC_017243.1"/>
</dbReference>
<accession>G0EHZ6</accession>
<sequence>MKVSSKEFGRLANVSIEALRQAVKNKKLIRDNQYRYDLTNEVNISYLLNKGLTLEDINNFAKSISGHNLENIEKITDKSSQSLKNKGNNEEKETEILDEKKFTDITGLPAYLMNLTIKELVIEYDEPVKLKFWADVLYKLLQAQEREQKIKERDLELIEKDFVMKYIFKYIELLNLRLLDYPDSAVDNLTALIKTNENNVRIKIIEEMTKDFSMILTETKESIKREINKLLNKHLENNNE</sequence>
<evidence type="ECO:0000313" key="2">
    <source>
        <dbReference type="Proteomes" id="UP000008522"/>
    </source>
</evidence>